<dbReference type="OrthoDB" id="378401at2759"/>
<feature type="region of interest" description="Disordered" evidence="1">
    <location>
        <begin position="469"/>
        <end position="509"/>
    </location>
</feature>
<dbReference type="InterPro" id="IPR019111">
    <property type="entry name" value="PRESA_N"/>
</dbReference>
<dbReference type="PANTHER" id="PTHR36193:SF23">
    <property type="entry name" value="PHISTB DOMAIN-CONTAINING RESA-LIKE PROTEIN 1"/>
    <property type="match status" value="1"/>
</dbReference>
<accession>A0A024VBC5</accession>
<dbReference type="PANTHER" id="PTHR36193">
    <property type="entry name" value="PHISTB DOMAIN-CONTAINING RESA-LIKE PROTEIN 1"/>
    <property type="match status" value="1"/>
</dbReference>
<feature type="region of interest" description="Disordered" evidence="1">
    <location>
        <begin position="382"/>
        <end position="420"/>
    </location>
</feature>
<feature type="compositionally biased region" description="Acidic residues" evidence="1">
    <location>
        <begin position="481"/>
        <end position="502"/>
    </location>
</feature>
<dbReference type="Proteomes" id="UP000030690">
    <property type="component" value="Unassembled WGS sequence"/>
</dbReference>
<evidence type="ECO:0000313" key="3">
    <source>
        <dbReference type="EMBL" id="ETW19872.1"/>
    </source>
</evidence>
<reference evidence="3 4" key="1">
    <citation type="submission" date="2013-02" db="EMBL/GenBank/DDBJ databases">
        <title>The Genome Annotation of Plasmodium falciparum Vietnam Oak-Knoll (FVO).</title>
        <authorList>
            <consortium name="The Broad Institute Genome Sequencing Platform"/>
            <consortium name="The Broad Institute Genome Sequencing Center for Infectious Disease"/>
            <person name="Neafsey D."/>
            <person name="Hoffman S."/>
            <person name="Volkman S."/>
            <person name="Rosenthal P."/>
            <person name="Walker B."/>
            <person name="Young S.K."/>
            <person name="Zeng Q."/>
            <person name="Gargeya S."/>
            <person name="Fitzgerald M."/>
            <person name="Haas B."/>
            <person name="Abouelleil A."/>
            <person name="Allen A.W."/>
            <person name="Alvarado L."/>
            <person name="Arachchi H.M."/>
            <person name="Berlin A.M."/>
            <person name="Chapman S.B."/>
            <person name="Gainer-Dewar J."/>
            <person name="Goldberg J."/>
            <person name="Griggs A."/>
            <person name="Gujja S."/>
            <person name="Hansen M."/>
            <person name="Howarth C."/>
            <person name="Imamovic A."/>
            <person name="Ireland A."/>
            <person name="Larimer J."/>
            <person name="McCowan C."/>
            <person name="Murphy C."/>
            <person name="Pearson M."/>
            <person name="Poon T.W."/>
            <person name="Priest M."/>
            <person name="Roberts A."/>
            <person name="Saif S."/>
            <person name="Shea T."/>
            <person name="Sisk P."/>
            <person name="Sykes S."/>
            <person name="Wortman J."/>
            <person name="Nusbaum C."/>
            <person name="Birren B."/>
        </authorList>
    </citation>
    <scope>NUCLEOTIDE SEQUENCE [LARGE SCALE GENOMIC DNA]</scope>
    <source>
        <strain evidence="4">Vietnam Oak-Knoll (FVO)</strain>
    </source>
</reference>
<name>A0A024VBC5_PLAFA</name>
<reference evidence="3 4" key="2">
    <citation type="submission" date="2013-02" db="EMBL/GenBank/DDBJ databases">
        <title>The Genome Sequence of Plasmodium falciparum Vietnam Oak-Knoll (FVO).</title>
        <authorList>
            <consortium name="The Broad Institute Genome Sequencing Platform"/>
            <consortium name="The Broad Institute Genome Sequencing Center for Infectious Disease"/>
            <person name="Neafsey D."/>
            <person name="Cheeseman I."/>
            <person name="Volkman S."/>
            <person name="Adams J."/>
            <person name="Walker B."/>
            <person name="Young S.K."/>
            <person name="Zeng Q."/>
            <person name="Gargeya S."/>
            <person name="Fitzgerald M."/>
            <person name="Haas B."/>
            <person name="Abouelleil A."/>
            <person name="Alvarado L."/>
            <person name="Arachchi H.M."/>
            <person name="Berlin A.M."/>
            <person name="Chapman S.B."/>
            <person name="Dewar J."/>
            <person name="Goldberg J."/>
            <person name="Griggs A."/>
            <person name="Gujja S."/>
            <person name="Hansen M."/>
            <person name="Howarth C."/>
            <person name="Imamovic A."/>
            <person name="Larimer J."/>
            <person name="McCowan C."/>
            <person name="Murphy C."/>
            <person name="Neiman D."/>
            <person name="Pearson M."/>
            <person name="Priest M."/>
            <person name="Roberts A."/>
            <person name="Saif S."/>
            <person name="Shea T."/>
            <person name="Sisk P."/>
            <person name="Sykes S."/>
            <person name="Wortman J."/>
            <person name="Nusbaum C."/>
            <person name="Birren B."/>
        </authorList>
    </citation>
    <scope>NUCLEOTIDE SEQUENCE [LARGE SCALE GENOMIC DNA]</scope>
    <source>
        <strain evidence="4">Vietnam Oak-Knoll (FVO)</strain>
    </source>
</reference>
<proteinExistence type="predicted"/>
<dbReference type="Gene3D" id="6.10.280.180">
    <property type="entry name" value="Plasmodium RESA, N-terminal helical domain"/>
    <property type="match status" value="1"/>
</dbReference>
<organism evidence="3 4">
    <name type="scientific">Plasmodium falciparum Vietnam Oak-Knoll</name>
    <name type="common">FVO</name>
    <dbReference type="NCBI Taxonomy" id="1036723"/>
    <lineage>
        <taxon>Eukaryota</taxon>
        <taxon>Sar</taxon>
        <taxon>Alveolata</taxon>
        <taxon>Apicomplexa</taxon>
        <taxon>Aconoidasida</taxon>
        <taxon>Haemosporida</taxon>
        <taxon>Plasmodiidae</taxon>
        <taxon>Plasmodium</taxon>
        <taxon>Plasmodium (Laverania)</taxon>
    </lineage>
</organism>
<protein>
    <recommendedName>
        <fullName evidence="2">Plasmodium RESA N-terminal domain-containing protein</fullName>
    </recommendedName>
</protein>
<gene>
    <name evidence="3" type="ORF">PFFVO_01229</name>
</gene>
<dbReference type="InterPro" id="IPR044885">
    <property type="entry name" value="PRESA_N_sf"/>
</dbReference>
<feature type="compositionally biased region" description="Acidic residues" evidence="1">
    <location>
        <begin position="390"/>
        <end position="404"/>
    </location>
</feature>
<dbReference type="AlphaFoldDB" id="A0A024VBC5"/>
<dbReference type="Pfam" id="PF09687">
    <property type="entry name" value="PRESAN"/>
    <property type="match status" value="1"/>
</dbReference>
<evidence type="ECO:0000313" key="4">
    <source>
        <dbReference type="Proteomes" id="UP000030690"/>
    </source>
</evidence>
<feature type="domain" description="Plasmodium RESA N-terminal" evidence="2">
    <location>
        <begin position="177"/>
        <end position="297"/>
    </location>
</feature>
<evidence type="ECO:0000256" key="1">
    <source>
        <dbReference type="SAM" id="MobiDB-lite"/>
    </source>
</evidence>
<sequence>MRIFNGSIYISPRGNMDNNDVNAKGCRIYSFEEEQTKKEKRTNLLLNSLFSRKAMIPLLGILYVILLNVLVSNNNDNRAVPFSNICSRNLCEKKPLNVDMKYVKSKCCDSISESNMVDRLKVQMLLKNAFETEDGNVFEQNDDVFKDLLSDDMWTRFHLNLHDKCDIKNGKHEMDNIMNKELFKLCELDDNREEMMNFWKETFENEKKKYNQIIYDLYMYLEFLRRKNKVPHEYAGKQWDDCIKKVKESEDNAKVLLEDIFNFWLENEHLDKNEFITLISACRLLWRKLADDMTKACKVYMGKPFKDVYNEKKKIVNRGIDLSNVNYDDHFKNGKFLKNYSTHENTYPTLKTLLEKYAITDDYSPPDVFGKSYPPLVEEMSTFQSSSIETNDEENESIDNNEENMSDRPNSLSHDKDQHLDETCNEQYGLYVKEMESKVEKLAENQVEKEFQEVNERFSEVAKRFKLTEKTVNFYELGNDSQDDSDEQEDENGEDNDDEEHNDEVSNNQ</sequence>
<dbReference type="EMBL" id="KI925054">
    <property type="protein sequence ID" value="ETW19872.1"/>
    <property type="molecule type" value="Genomic_DNA"/>
</dbReference>
<evidence type="ECO:0000259" key="2">
    <source>
        <dbReference type="Pfam" id="PF09687"/>
    </source>
</evidence>